<evidence type="ECO:0000259" key="3">
    <source>
        <dbReference type="PROSITE" id="PS50983"/>
    </source>
</evidence>
<evidence type="ECO:0000313" key="4">
    <source>
        <dbReference type="EMBL" id="KXB91939.1"/>
    </source>
</evidence>
<evidence type="ECO:0000313" key="5">
    <source>
        <dbReference type="Proteomes" id="UP000070160"/>
    </source>
</evidence>
<dbReference type="STRING" id="1588748.HMPREF3182_00678"/>
<gene>
    <name evidence="4" type="ORF">HMPREF3182_00678</name>
</gene>
<name>A0A134CII5_9FIRM</name>
<keyword evidence="2" id="KW-0812">Transmembrane</keyword>
<reference evidence="5" key="1">
    <citation type="submission" date="2016-01" db="EMBL/GenBank/DDBJ databases">
        <authorList>
            <person name="Mitreva M."/>
            <person name="Pepin K.H."/>
            <person name="Mihindukulasuriya K.A."/>
            <person name="Fulton R."/>
            <person name="Fronick C."/>
            <person name="O'Laughlin M."/>
            <person name="Miner T."/>
            <person name="Herter B."/>
            <person name="Rosa B.A."/>
            <person name="Cordes M."/>
            <person name="Tomlinson C."/>
            <person name="Wollam A."/>
            <person name="Palsikar V.B."/>
            <person name="Mardis E.R."/>
            <person name="Wilson R.K."/>
        </authorList>
    </citation>
    <scope>NUCLEOTIDE SEQUENCE [LARGE SCALE GENOMIC DNA]</scope>
    <source>
        <strain evidence="5">KA00182</strain>
    </source>
</reference>
<organism evidence="4 5">
    <name type="scientific">Megasphaera hutchinsoni</name>
    <dbReference type="NCBI Taxonomy" id="1588748"/>
    <lineage>
        <taxon>Bacteria</taxon>
        <taxon>Bacillati</taxon>
        <taxon>Bacillota</taxon>
        <taxon>Negativicutes</taxon>
        <taxon>Veillonellales</taxon>
        <taxon>Veillonellaceae</taxon>
        <taxon>Megasphaera</taxon>
    </lineage>
</organism>
<dbReference type="PANTHER" id="PTHR30535:SF34">
    <property type="entry name" value="MOLYBDATE-BINDING PROTEIN MOLA"/>
    <property type="match status" value="1"/>
</dbReference>
<dbReference type="Proteomes" id="UP000070160">
    <property type="component" value="Unassembled WGS sequence"/>
</dbReference>
<accession>A0A134CII5</accession>
<keyword evidence="2" id="KW-0472">Membrane</keyword>
<dbReference type="PANTHER" id="PTHR30535">
    <property type="entry name" value="VITAMIN B12-BINDING PROTEIN"/>
    <property type="match status" value="1"/>
</dbReference>
<dbReference type="Gene3D" id="3.40.50.1980">
    <property type="entry name" value="Nitrogenase molybdenum iron protein domain"/>
    <property type="match status" value="2"/>
</dbReference>
<feature type="domain" description="Fe/B12 periplasmic-binding" evidence="3">
    <location>
        <begin position="54"/>
        <end position="318"/>
    </location>
</feature>
<dbReference type="EMBL" id="LSDT01000025">
    <property type="protein sequence ID" value="KXB91939.1"/>
    <property type="molecule type" value="Genomic_DNA"/>
</dbReference>
<comment type="caution">
    <text evidence="4">The sequence shown here is derived from an EMBL/GenBank/DDBJ whole genome shotgun (WGS) entry which is preliminary data.</text>
</comment>
<dbReference type="GO" id="GO:0071281">
    <property type="term" value="P:cellular response to iron ion"/>
    <property type="evidence" value="ECO:0007669"/>
    <property type="project" value="TreeGrafter"/>
</dbReference>
<evidence type="ECO:0000256" key="2">
    <source>
        <dbReference type="SAM" id="Phobius"/>
    </source>
</evidence>
<dbReference type="InterPro" id="IPR050902">
    <property type="entry name" value="ABC_Transporter_SBP"/>
</dbReference>
<evidence type="ECO:0000256" key="1">
    <source>
        <dbReference type="ARBA" id="ARBA00008814"/>
    </source>
</evidence>
<dbReference type="RefSeq" id="WP_062485405.1">
    <property type="nucleotide sequence ID" value="NZ_KQ960940.1"/>
</dbReference>
<feature type="transmembrane region" description="Helical" evidence="2">
    <location>
        <begin position="5"/>
        <end position="24"/>
    </location>
</feature>
<sequence length="320" mass="34757">MRKVIIGIIVVVVIGIIAGITHVWQTQSSASVGAMQTVTDSTGTQVDIPTHPKRIVFLNPSNLDLFVAAGGADMIVGKPKSEAFSPEVKQAVANVTEIGIIHSPNVEKILSLKPDLVIGVNVPFHNQIRKTLADNGIPLYINSLDNYEDTVKTLTFFGTLTGKTDLVKQKIDELNTKVQEIEKIKQGKKSPKTLIIFSSPASNNMATGKSFSGDILHRLGGTNIADFDTSLKGAYVPLSMEYVVKQNPDTIFIISMGTSEQMKAQLRGQMKLNSAWNQLKAVQENRVFDLPMNLFTVNPGSHIGDAMVYMANCLYGQGGK</sequence>
<keyword evidence="2" id="KW-1133">Transmembrane helix</keyword>
<protein>
    <submittedName>
        <fullName evidence="4">Periplasmic binding protein</fullName>
    </submittedName>
</protein>
<dbReference type="PATRIC" id="fig|1588748.3.peg.642"/>
<dbReference type="InterPro" id="IPR002491">
    <property type="entry name" value="ABC_transptr_periplasmic_BD"/>
</dbReference>
<keyword evidence="5" id="KW-1185">Reference proteome</keyword>
<dbReference type="Pfam" id="PF01497">
    <property type="entry name" value="Peripla_BP_2"/>
    <property type="match status" value="1"/>
</dbReference>
<dbReference type="SUPFAM" id="SSF53807">
    <property type="entry name" value="Helical backbone' metal receptor"/>
    <property type="match status" value="1"/>
</dbReference>
<dbReference type="AlphaFoldDB" id="A0A134CII5"/>
<comment type="similarity">
    <text evidence="1">Belongs to the bacterial solute-binding protein 8 family.</text>
</comment>
<dbReference type="PROSITE" id="PS50983">
    <property type="entry name" value="FE_B12_PBP"/>
    <property type="match status" value="1"/>
</dbReference>
<proteinExistence type="inferred from homology"/>